<proteinExistence type="predicted"/>
<accession>A0A6A6AC65</accession>
<name>A0A6A6AC65_9PLEO</name>
<evidence type="ECO:0000313" key="3">
    <source>
        <dbReference type="Proteomes" id="UP000799771"/>
    </source>
</evidence>
<dbReference type="Proteomes" id="UP000799771">
    <property type="component" value="Unassembled WGS sequence"/>
</dbReference>
<feature type="region of interest" description="Disordered" evidence="1">
    <location>
        <begin position="40"/>
        <end position="66"/>
    </location>
</feature>
<dbReference type="EMBL" id="ML977508">
    <property type="protein sequence ID" value="KAF2128457.1"/>
    <property type="molecule type" value="Genomic_DNA"/>
</dbReference>
<feature type="compositionally biased region" description="Polar residues" evidence="1">
    <location>
        <begin position="220"/>
        <end position="239"/>
    </location>
</feature>
<feature type="region of interest" description="Disordered" evidence="1">
    <location>
        <begin position="124"/>
        <end position="243"/>
    </location>
</feature>
<feature type="compositionally biased region" description="Basic residues" evidence="1">
    <location>
        <begin position="206"/>
        <end position="215"/>
    </location>
</feature>
<dbReference type="GeneID" id="54408743"/>
<evidence type="ECO:0000313" key="2">
    <source>
        <dbReference type="EMBL" id="KAF2128457.1"/>
    </source>
</evidence>
<dbReference type="AlphaFoldDB" id="A0A6A6AC65"/>
<feature type="compositionally biased region" description="Basic and acidic residues" evidence="1">
    <location>
        <begin position="143"/>
        <end position="154"/>
    </location>
</feature>
<keyword evidence="3" id="KW-1185">Reference proteome</keyword>
<gene>
    <name evidence="2" type="ORF">P153DRAFT_367594</name>
</gene>
<reference evidence="2" key="1">
    <citation type="journal article" date="2020" name="Stud. Mycol.">
        <title>101 Dothideomycetes genomes: a test case for predicting lifestyles and emergence of pathogens.</title>
        <authorList>
            <person name="Haridas S."/>
            <person name="Albert R."/>
            <person name="Binder M."/>
            <person name="Bloem J."/>
            <person name="Labutti K."/>
            <person name="Salamov A."/>
            <person name="Andreopoulos B."/>
            <person name="Baker S."/>
            <person name="Barry K."/>
            <person name="Bills G."/>
            <person name="Bluhm B."/>
            <person name="Cannon C."/>
            <person name="Castanera R."/>
            <person name="Culley D."/>
            <person name="Daum C."/>
            <person name="Ezra D."/>
            <person name="Gonzalez J."/>
            <person name="Henrissat B."/>
            <person name="Kuo A."/>
            <person name="Liang C."/>
            <person name="Lipzen A."/>
            <person name="Lutzoni F."/>
            <person name="Magnuson J."/>
            <person name="Mondo S."/>
            <person name="Nolan M."/>
            <person name="Ohm R."/>
            <person name="Pangilinan J."/>
            <person name="Park H.-J."/>
            <person name="Ramirez L."/>
            <person name="Alfaro M."/>
            <person name="Sun H."/>
            <person name="Tritt A."/>
            <person name="Yoshinaga Y."/>
            <person name="Zwiers L.-H."/>
            <person name="Turgeon B."/>
            <person name="Goodwin S."/>
            <person name="Spatafora J."/>
            <person name="Crous P."/>
            <person name="Grigoriev I."/>
        </authorList>
    </citation>
    <scope>NUCLEOTIDE SEQUENCE</scope>
    <source>
        <strain evidence="2">CBS 119687</strain>
    </source>
</reference>
<feature type="compositionally biased region" description="Basic and acidic residues" evidence="1">
    <location>
        <begin position="54"/>
        <end position="66"/>
    </location>
</feature>
<feature type="region of interest" description="Disordered" evidence="1">
    <location>
        <begin position="418"/>
        <end position="455"/>
    </location>
</feature>
<organism evidence="2 3">
    <name type="scientific">Dothidotthia symphoricarpi CBS 119687</name>
    <dbReference type="NCBI Taxonomy" id="1392245"/>
    <lineage>
        <taxon>Eukaryota</taxon>
        <taxon>Fungi</taxon>
        <taxon>Dikarya</taxon>
        <taxon>Ascomycota</taxon>
        <taxon>Pezizomycotina</taxon>
        <taxon>Dothideomycetes</taxon>
        <taxon>Pleosporomycetidae</taxon>
        <taxon>Pleosporales</taxon>
        <taxon>Dothidotthiaceae</taxon>
        <taxon>Dothidotthia</taxon>
    </lineage>
</organism>
<protein>
    <submittedName>
        <fullName evidence="2">Uncharacterized protein</fullName>
    </submittedName>
</protein>
<dbReference type="OrthoDB" id="4121058at2759"/>
<evidence type="ECO:0000256" key="1">
    <source>
        <dbReference type="SAM" id="MobiDB-lite"/>
    </source>
</evidence>
<feature type="compositionally biased region" description="Basic and acidic residues" evidence="1">
    <location>
        <begin position="192"/>
        <end position="205"/>
    </location>
</feature>
<dbReference type="RefSeq" id="XP_033522846.1">
    <property type="nucleotide sequence ID" value="XM_033668311.1"/>
</dbReference>
<sequence length="602" mass="67740">MSAFAPPVRRDNFLFSSILYADAGNDNHHPRASVTELTALLRPEAPKPNNKKSKAAEPAEPPRDPPWHFWTAQLLHYGQTSTKDKNAAKVRLLSSLNGARLEVPGWIVRLEAELKKEWEAENRKLKKTTKQHAIPGPVSTPVTDKKEVKKKEPKTSATPVAVSKTVIENKGPSRSAIKAVPASAPKSVQGKRKLDDHARSEESNKKAKLKSKAHPKVSPELTSNGTPTNIPIAETSASQGDEPWPAPNRIIIPYIGAYFLDRDPYADTRPSNAPRPGAYRVSCPDIEAQWSGTSIDEFYLAFSASENEWWSRFRWGNFQGMMILDRIPKKANKTVGVPFKWRAHYAPENEDGEGTGKIFFTSTKEFKGEFHSLFEERPCFFRAERLDTARSQCNGPLRKPFGTPVLDQMRIEWGQMSAVMKDAPAKKPRTKKERPSDSKPTTKKSTLPAGSEQEDEQMDVYLSGTYKIDSPTLCSTFPSFDPNSFRLTLITDEQRGIWWAKFVWGSLSGIIQLNPGPTYDTLDESHSLGWRIKDLNNGEMRFGKNCTGKMKFFGHERALEGCLFEVPHIGTVEFWGERIPGPRRVKGLQDEWDAFVREAYGR</sequence>